<feature type="domain" description="Glucose-methanol-choline oxidoreductase N-terminal" evidence="13">
    <location>
        <begin position="276"/>
        <end position="290"/>
    </location>
</feature>
<accession>A0A550C4A5</accession>
<dbReference type="STRING" id="97359.A0A550C4A5"/>
<feature type="active site" description="Proton acceptor" evidence="8">
    <location>
        <position position="587"/>
    </location>
</feature>
<keyword evidence="5 9" id="KW-0274">FAD</keyword>
<dbReference type="Pfam" id="PF05199">
    <property type="entry name" value="GMC_oxred_C"/>
    <property type="match status" value="1"/>
</dbReference>
<dbReference type="PROSITE" id="PS00623">
    <property type="entry name" value="GMC_OXRED_1"/>
    <property type="match status" value="1"/>
</dbReference>
<feature type="domain" description="Glucose-methanol-choline oxidoreductase N-terminal" evidence="12">
    <location>
        <begin position="82"/>
        <end position="105"/>
    </location>
</feature>
<evidence type="ECO:0000256" key="2">
    <source>
        <dbReference type="ARBA" id="ARBA00010790"/>
    </source>
</evidence>
<keyword evidence="7" id="KW-0325">Glycoprotein</keyword>
<dbReference type="Pfam" id="PF00732">
    <property type="entry name" value="GMC_oxred_N"/>
    <property type="match status" value="1"/>
</dbReference>
<dbReference type="Proteomes" id="UP000320762">
    <property type="component" value="Unassembled WGS sequence"/>
</dbReference>
<dbReference type="InterPro" id="IPR000172">
    <property type="entry name" value="GMC_OxRdtase_N"/>
</dbReference>
<evidence type="ECO:0000256" key="9">
    <source>
        <dbReference type="PIRSR" id="PIRSR000137-2"/>
    </source>
</evidence>
<feature type="binding site" evidence="9">
    <location>
        <position position="233"/>
    </location>
    <ligand>
        <name>FAD</name>
        <dbReference type="ChEBI" id="CHEBI:57692"/>
    </ligand>
</feature>
<evidence type="ECO:0000256" key="6">
    <source>
        <dbReference type="ARBA" id="ARBA00023002"/>
    </source>
</evidence>
<evidence type="ECO:0000313" key="15">
    <source>
        <dbReference type="Proteomes" id="UP000320762"/>
    </source>
</evidence>
<dbReference type="Gene3D" id="3.50.50.60">
    <property type="entry name" value="FAD/NAD(P)-binding domain"/>
    <property type="match status" value="1"/>
</dbReference>
<evidence type="ECO:0000256" key="11">
    <source>
        <dbReference type="SAM" id="SignalP"/>
    </source>
</evidence>
<dbReference type="InterPro" id="IPR036188">
    <property type="entry name" value="FAD/NAD-bd_sf"/>
</dbReference>
<feature type="signal peptide" evidence="11">
    <location>
        <begin position="1"/>
        <end position="16"/>
    </location>
</feature>
<name>A0A550C4A5_9AGAR</name>
<evidence type="ECO:0000256" key="8">
    <source>
        <dbReference type="PIRSR" id="PIRSR000137-1"/>
    </source>
</evidence>
<protein>
    <submittedName>
        <fullName evidence="14">GMC oxidoreductase</fullName>
    </submittedName>
</protein>
<evidence type="ECO:0000256" key="3">
    <source>
        <dbReference type="ARBA" id="ARBA00022630"/>
    </source>
</evidence>
<reference evidence="14 15" key="1">
    <citation type="journal article" date="2019" name="New Phytol.">
        <title>Comparative genomics reveals unique wood-decay strategies and fruiting body development in the Schizophyllaceae.</title>
        <authorList>
            <person name="Almasi E."/>
            <person name="Sahu N."/>
            <person name="Krizsan K."/>
            <person name="Balint B."/>
            <person name="Kovacs G.M."/>
            <person name="Kiss B."/>
            <person name="Cseklye J."/>
            <person name="Drula E."/>
            <person name="Henrissat B."/>
            <person name="Nagy I."/>
            <person name="Chovatia M."/>
            <person name="Adam C."/>
            <person name="LaButti K."/>
            <person name="Lipzen A."/>
            <person name="Riley R."/>
            <person name="Grigoriev I.V."/>
            <person name="Nagy L.G."/>
        </authorList>
    </citation>
    <scope>NUCLEOTIDE SEQUENCE [LARGE SCALE GENOMIC DNA]</scope>
    <source>
        <strain evidence="14 15">NL-1724</strain>
    </source>
</reference>
<keyword evidence="15" id="KW-1185">Reference proteome</keyword>
<evidence type="ECO:0000256" key="10">
    <source>
        <dbReference type="RuleBase" id="RU003968"/>
    </source>
</evidence>
<feature type="binding site" evidence="9">
    <location>
        <position position="84"/>
    </location>
    <ligand>
        <name>FAD</name>
        <dbReference type="ChEBI" id="CHEBI:57692"/>
    </ligand>
</feature>
<evidence type="ECO:0000256" key="1">
    <source>
        <dbReference type="ARBA" id="ARBA00001974"/>
    </source>
</evidence>
<organism evidence="14 15">
    <name type="scientific">Schizophyllum amplum</name>
    <dbReference type="NCBI Taxonomy" id="97359"/>
    <lineage>
        <taxon>Eukaryota</taxon>
        <taxon>Fungi</taxon>
        <taxon>Dikarya</taxon>
        <taxon>Basidiomycota</taxon>
        <taxon>Agaricomycotina</taxon>
        <taxon>Agaricomycetes</taxon>
        <taxon>Agaricomycetidae</taxon>
        <taxon>Agaricales</taxon>
        <taxon>Schizophyllaceae</taxon>
        <taxon>Schizophyllum</taxon>
    </lineage>
</organism>
<dbReference type="InterPro" id="IPR007867">
    <property type="entry name" value="GMC_OxRtase_C"/>
</dbReference>
<comment type="cofactor">
    <cofactor evidence="1 9">
        <name>FAD</name>
        <dbReference type="ChEBI" id="CHEBI:57692"/>
    </cofactor>
</comment>
<dbReference type="EMBL" id="VDMD01000027">
    <property type="protein sequence ID" value="TRM59617.1"/>
    <property type="molecule type" value="Genomic_DNA"/>
</dbReference>
<evidence type="ECO:0000256" key="4">
    <source>
        <dbReference type="ARBA" id="ARBA00022729"/>
    </source>
</evidence>
<feature type="chain" id="PRO_5021814718" evidence="11">
    <location>
        <begin position="17"/>
        <end position="607"/>
    </location>
</feature>
<sequence>MRFNIIVFSLLASASAVTISDGAAFASSSFDYIVIGAGTAGLPNVDIIDVPGMIGAGVGSQYDWNYTSEAQDDVLSIGWPRGKVVGGSSALNYLVWDLPSAPDFDAFERVGNPGWNWDNISASVKKGSNFTTASLEQQEALDIQPDVSDYGTDGPIHVSFGGYSIPIANFWISALSAVGLPPNQRPNGGAVVGGNLTPTNSRLDNMTRDYSAPAYYYPNEARENLVLLTGALVSRVNFQAGSSSGGDALVAESVTYYSQGEVYNATVTKEVILSAGAVNTPQLLELSGIGGEDILAAAGIEQLIDLPSVGENLQDHTLVTIGYEIQNDTITFGALQTNVTLAAEQLALWHSGQPSMYSVGSNGIGYANLVQLVGEEGAANFSAAAAAYVASQNASVYADLMRVQLELLSDEKVGVVEFILADSLSAATGLKPEAGKAYLALTIASQHPLSRGSIHINSSDPATYPIIRANYLGVDLDFDIQVAGVEKALAIGTSSASTVTCSSFQVSCFSFERAYPDLVVERLAPAEDEDIREYSRTHLTSEFHPLGTASMLPRDKGGVVDCELRVYGTANLRVVDASVMPLQVSAHLQATVTGIAERAADLIKGAA</sequence>
<dbReference type="PIRSF" id="PIRSF000137">
    <property type="entry name" value="Alcohol_oxidase"/>
    <property type="match status" value="1"/>
</dbReference>
<gene>
    <name evidence="14" type="ORF">BD626DRAFT_507776</name>
</gene>
<dbReference type="Gene3D" id="3.30.560.10">
    <property type="entry name" value="Glucose Oxidase, domain 3"/>
    <property type="match status" value="1"/>
</dbReference>
<proteinExistence type="inferred from homology"/>
<comment type="similarity">
    <text evidence="2 10">Belongs to the GMC oxidoreductase family.</text>
</comment>
<dbReference type="SUPFAM" id="SSF54373">
    <property type="entry name" value="FAD-linked reductases, C-terminal domain"/>
    <property type="match status" value="1"/>
</dbReference>
<dbReference type="OrthoDB" id="269227at2759"/>
<dbReference type="PANTHER" id="PTHR11552">
    <property type="entry name" value="GLUCOSE-METHANOL-CHOLINE GMC OXIDOREDUCTASE"/>
    <property type="match status" value="1"/>
</dbReference>
<dbReference type="SUPFAM" id="SSF51905">
    <property type="entry name" value="FAD/NAD(P)-binding domain"/>
    <property type="match status" value="1"/>
</dbReference>
<dbReference type="GO" id="GO:0050660">
    <property type="term" value="F:flavin adenine dinucleotide binding"/>
    <property type="evidence" value="ECO:0007669"/>
    <property type="project" value="InterPro"/>
</dbReference>
<evidence type="ECO:0000259" key="12">
    <source>
        <dbReference type="PROSITE" id="PS00623"/>
    </source>
</evidence>
<keyword evidence="6" id="KW-0560">Oxidoreductase</keyword>
<evidence type="ECO:0000256" key="7">
    <source>
        <dbReference type="ARBA" id="ARBA00023180"/>
    </source>
</evidence>
<dbReference type="PROSITE" id="PS00624">
    <property type="entry name" value="GMC_OXRED_2"/>
    <property type="match status" value="1"/>
</dbReference>
<feature type="binding site" evidence="9">
    <location>
        <begin position="92"/>
        <end position="95"/>
    </location>
    <ligand>
        <name>FAD</name>
        <dbReference type="ChEBI" id="CHEBI:57692"/>
    </ligand>
</feature>
<dbReference type="InterPro" id="IPR012132">
    <property type="entry name" value="GMC_OxRdtase"/>
</dbReference>
<evidence type="ECO:0000313" key="14">
    <source>
        <dbReference type="EMBL" id="TRM59617.1"/>
    </source>
</evidence>
<evidence type="ECO:0000256" key="5">
    <source>
        <dbReference type="ARBA" id="ARBA00022827"/>
    </source>
</evidence>
<dbReference type="PANTHER" id="PTHR11552:SF201">
    <property type="entry name" value="GLUCOSE-METHANOL-CHOLINE OXIDOREDUCTASE N-TERMINAL DOMAIN-CONTAINING PROTEIN"/>
    <property type="match status" value="1"/>
</dbReference>
<keyword evidence="4 11" id="KW-0732">Signal</keyword>
<dbReference type="GO" id="GO:0016614">
    <property type="term" value="F:oxidoreductase activity, acting on CH-OH group of donors"/>
    <property type="evidence" value="ECO:0007669"/>
    <property type="project" value="InterPro"/>
</dbReference>
<keyword evidence="3 10" id="KW-0285">Flavoprotein</keyword>
<feature type="active site" description="Proton donor" evidence="8">
    <location>
        <position position="544"/>
    </location>
</feature>
<comment type="caution">
    <text evidence="14">The sequence shown here is derived from an EMBL/GenBank/DDBJ whole genome shotgun (WGS) entry which is preliminary data.</text>
</comment>
<dbReference type="AlphaFoldDB" id="A0A550C4A5"/>
<evidence type="ECO:0000259" key="13">
    <source>
        <dbReference type="PROSITE" id="PS00624"/>
    </source>
</evidence>